<accession>M1PUB9</accession>
<evidence type="ECO:0000313" key="2">
    <source>
        <dbReference type="Proteomes" id="UP000011721"/>
    </source>
</evidence>
<dbReference type="KEGG" id="dsf:UWK_03404"/>
<gene>
    <name evidence="1" type="ordered locus">UWK_03404</name>
</gene>
<evidence type="ECO:0000313" key="1">
    <source>
        <dbReference type="EMBL" id="AGF79921.1"/>
    </source>
</evidence>
<dbReference type="Pfam" id="PF04301">
    <property type="entry name" value="BioG"/>
    <property type="match status" value="1"/>
</dbReference>
<name>M1PUB9_DESSD</name>
<dbReference type="InterPro" id="IPR007398">
    <property type="entry name" value="BioG"/>
</dbReference>
<organism evidence="1 2">
    <name type="scientific">Desulfocapsa sulfexigens (strain DSM 10523 / SB164P1)</name>
    <dbReference type="NCBI Taxonomy" id="1167006"/>
    <lineage>
        <taxon>Bacteria</taxon>
        <taxon>Pseudomonadati</taxon>
        <taxon>Thermodesulfobacteriota</taxon>
        <taxon>Desulfobulbia</taxon>
        <taxon>Desulfobulbales</taxon>
        <taxon>Desulfocapsaceae</taxon>
        <taxon>Desulfocapsa</taxon>
    </lineage>
</organism>
<dbReference type="InterPro" id="IPR029058">
    <property type="entry name" value="AB_hydrolase_fold"/>
</dbReference>
<dbReference type="HOGENOM" id="CLU_085983_0_1_7"/>
<dbReference type="STRING" id="1167006.UWK_03404"/>
<reference evidence="2" key="1">
    <citation type="journal article" date="2013" name="Stand. Genomic Sci.">
        <title>Complete genome sequence of Desulfocapsa sulfexigens, a marine deltaproteobacterium specialized in disproportionating inorganic sulfur compounds.</title>
        <authorList>
            <person name="Finster K.W."/>
            <person name="Kjeldsen K.U."/>
            <person name="Kube M."/>
            <person name="Reinhardt R."/>
            <person name="Mussmann M."/>
            <person name="Amann R."/>
            <person name="Schreiber L."/>
        </authorList>
    </citation>
    <scope>NUCLEOTIDE SEQUENCE [LARGE SCALE GENOMIC DNA]</scope>
    <source>
        <strain evidence="2">DSM 10523 / SB164P1</strain>
    </source>
</reference>
<dbReference type="EMBL" id="CP003985">
    <property type="protein sequence ID" value="AGF79921.1"/>
    <property type="molecule type" value="Genomic_DNA"/>
</dbReference>
<keyword evidence="2" id="KW-1185">Reference proteome</keyword>
<dbReference type="Proteomes" id="UP000011721">
    <property type="component" value="Chromosome"/>
</dbReference>
<dbReference type="SUPFAM" id="SSF53474">
    <property type="entry name" value="alpha/beta-Hydrolases"/>
    <property type="match status" value="1"/>
</dbReference>
<dbReference type="AlphaFoldDB" id="M1PUB9"/>
<dbReference type="ESTHER" id="dessd-m1pub9">
    <property type="family name" value="BioG_Pimeloyl-ACP-methyl-esterase"/>
</dbReference>
<sequence>MDERPFIPLTSDRWNILMFYNYADLRTDQDLHGLMGQYEDIVLIAWSMGVWAGQRLFQPFKKNLRVALAINGTPCPIDDQFGIAEAVVRGTLDNLNEKQRLKFYYRMCRDRLLYSRFLENQPLRSVEDQRCELGALLKNACHCQGEESIYDCALVSEHDLVMPTQNQLNYWPEKRVRRVDGSHFLFYGYGSWDEIVDGLY</sequence>
<protein>
    <submittedName>
        <fullName evidence="1">Uncharacterized protein</fullName>
    </submittedName>
</protein>
<proteinExistence type="predicted"/>
<dbReference type="eggNOG" id="COG2830">
    <property type="taxonomic scope" value="Bacteria"/>
</dbReference>